<comment type="caution">
    <text evidence="7">The sequence shown here is derived from an EMBL/GenBank/DDBJ whole genome shotgun (WGS) entry which is preliminary data.</text>
</comment>
<accession>A0ABU4VFR2</accession>
<dbReference type="InterPro" id="IPR029016">
    <property type="entry name" value="GAF-like_dom_sf"/>
</dbReference>
<organism evidence="7 8">
    <name type="scientific">Patulibacter brassicae</name>
    <dbReference type="NCBI Taxonomy" id="1705717"/>
    <lineage>
        <taxon>Bacteria</taxon>
        <taxon>Bacillati</taxon>
        <taxon>Actinomycetota</taxon>
        <taxon>Thermoleophilia</taxon>
        <taxon>Solirubrobacterales</taxon>
        <taxon>Patulibacteraceae</taxon>
        <taxon>Patulibacter</taxon>
    </lineage>
</organism>
<dbReference type="InterPro" id="IPR036390">
    <property type="entry name" value="WH_DNA-bd_sf"/>
</dbReference>
<dbReference type="InterPro" id="IPR002571">
    <property type="entry name" value="HrcA"/>
</dbReference>
<keyword evidence="8" id="KW-1185">Reference proteome</keyword>
<evidence type="ECO:0000256" key="2">
    <source>
        <dbReference type="ARBA" id="ARBA00023015"/>
    </source>
</evidence>
<dbReference type="InterPro" id="IPR023120">
    <property type="entry name" value="WHTH_transcript_rep_HrcA_IDD"/>
</dbReference>
<dbReference type="Proteomes" id="UP001277761">
    <property type="component" value="Unassembled WGS sequence"/>
</dbReference>
<feature type="domain" description="Heat-inducible transcription repressor HrcA C-terminal" evidence="6">
    <location>
        <begin position="101"/>
        <end position="322"/>
    </location>
</feature>
<evidence type="ECO:0000313" key="8">
    <source>
        <dbReference type="Proteomes" id="UP001277761"/>
    </source>
</evidence>
<keyword evidence="4 5" id="KW-0804">Transcription</keyword>
<proteinExistence type="inferred from homology"/>
<dbReference type="SUPFAM" id="SSF46785">
    <property type="entry name" value="Winged helix' DNA-binding domain"/>
    <property type="match status" value="1"/>
</dbReference>
<dbReference type="EMBL" id="JAXAVX010000001">
    <property type="protein sequence ID" value="MDX8150623.1"/>
    <property type="molecule type" value="Genomic_DNA"/>
</dbReference>
<dbReference type="HAMAP" id="MF_00081">
    <property type="entry name" value="HrcA"/>
    <property type="match status" value="1"/>
</dbReference>
<evidence type="ECO:0000259" key="6">
    <source>
        <dbReference type="Pfam" id="PF01628"/>
    </source>
</evidence>
<dbReference type="InterPro" id="IPR021153">
    <property type="entry name" value="HrcA_C"/>
</dbReference>
<dbReference type="PANTHER" id="PTHR34824">
    <property type="entry name" value="HEAT-INDUCIBLE TRANSCRIPTION REPRESSOR HRCA"/>
    <property type="match status" value="1"/>
</dbReference>
<dbReference type="Gene3D" id="1.10.10.10">
    <property type="entry name" value="Winged helix-like DNA-binding domain superfamily/Winged helix DNA-binding domain"/>
    <property type="match status" value="1"/>
</dbReference>
<evidence type="ECO:0000256" key="5">
    <source>
        <dbReference type="HAMAP-Rule" id="MF_00081"/>
    </source>
</evidence>
<keyword evidence="1 5" id="KW-0678">Repressor</keyword>
<dbReference type="RefSeq" id="WP_319952768.1">
    <property type="nucleotide sequence ID" value="NZ_JAXAVX010000001.1"/>
</dbReference>
<dbReference type="Gene3D" id="3.30.390.60">
    <property type="entry name" value="Heat-inducible transcription repressor hrca homolog, domain 3"/>
    <property type="match status" value="1"/>
</dbReference>
<dbReference type="InterPro" id="IPR036388">
    <property type="entry name" value="WH-like_DNA-bd_sf"/>
</dbReference>
<dbReference type="PANTHER" id="PTHR34824:SF1">
    <property type="entry name" value="HEAT-INDUCIBLE TRANSCRIPTION REPRESSOR HRCA"/>
    <property type="match status" value="1"/>
</dbReference>
<reference evidence="7 8" key="1">
    <citation type="submission" date="2023-11" db="EMBL/GenBank/DDBJ databases">
        <authorList>
            <person name="Xu M."/>
            <person name="Jiang T."/>
        </authorList>
    </citation>
    <scope>NUCLEOTIDE SEQUENCE [LARGE SCALE GENOMIC DNA]</scope>
    <source>
        <strain evidence="7 8">SD</strain>
    </source>
</reference>
<protein>
    <recommendedName>
        <fullName evidence="5">Heat-inducible transcription repressor HrcA</fullName>
    </recommendedName>
</protein>
<dbReference type="PIRSF" id="PIRSF005485">
    <property type="entry name" value="HrcA"/>
    <property type="match status" value="1"/>
</dbReference>
<evidence type="ECO:0000256" key="4">
    <source>
        <dbReference type="ARBA" id="ARBA00023163"/>
    </source>
</evidence>
<dbReference type="SUPFAM" id="SSF55781">
    <property type="entry name" value="GAF domain-like"/>
    <property type="match status" value="1"/>
</dbReference>
<dbReference type="NCBIfam" id="TIGR00331">
    <property type="entry name" value="hrcA"/>
    <property type="match status" value="1"/>
</dbReference>
<dbReference type="Pfam" id="PF01628">
    <property type="entry name" value="HrcA"/>
    <property type="match status" value="1"/>
</dbReference>
<keyword evidence="2 5" id="KW-0805">Transcription regulation</keyword>
<comment type="similarity">
    <text evidence="5">Belongs to the HrcA family.</text>
</comment>
<evidence type="ECO:0000313" key="7">
    <source>
        <dbReference type="EMBL" id="MDX8150623.1"/>
    </source>
</evidence>
<evidence type="ECO:0000256" key="1">
    <source>
        <dbReference type="ARBA" id="ARBA00022491"/>
    </source>
</evidence>
<sequence length="343" mass="36552">MLTPRQELILGKVVAHFGETGMPVGSKTLSADPDLGFGPSTIRSELAQLEDQGLLNHPHTSAGRVPTDAGHRYFVDHLLPTSAEPTAGSPIRLELVQRELDEAMRVTSETLSAVTDLLAVVTAPPVSTATIRHVEVLLLQPQVVMVVVITSSGEVAKRVITFPGPVDAGLASWAKEYLNERLIGIGLGARMLRARIDDPGLGTSERAFLAALRPAFDGLGAEESSVAGVYVSGAARLLSASRATEVAHLDALVDELERRATLLQLLRQALTSSDVTVRIGAENPLPALRSLAVVAAGYGPPQRKLGSVSVIGPVRMDYPQAIRAVRDVAFQLSRYVEELYEAP</sequence>
<dbReference type="Gene3D" id="3.30.450.40">
    <property type="match status" value="1"/>
</dbReference>
<evidence type="ECO:0000256" key="3">
    <source>
        <dbReference type="ARBA" id="ARBA00023016"/>
    </source>
</evidence>
<name>A0ABU4VFR2_9ACTN</name>
<gene>
    <name evidence="5 7" type="primary">hrcA</name>
    <name evidence="7" type="ORF">SK069_03375</name>
</gene>
<comment type="function">
    <text evidence="5">Negative regulator of class I heat shock genes (grpE-dnaK-dnaJ and groELS operons). Prevents heat-shock induction of these operons.</text>
</comment>
<keyword evidence="3 5" id="KW-0346">Stress response</keyword>